<evidence type="ECO:0000256" key="1">
    <source>
        <dbReference type="ARBA" id="ARBA00007228"/>
    </source>
</evidence>
<dbReference type="InterPro" id="IPR029028">
    <property type="entry name" value="Alpha/beta_knot_MTases"/>
</dbReference>
<evidence type="ECO:0000313" key="7">
    <source>
        <dbReference type="EMBL" id="TCK72690.1"/>
    </source>
</evidence>
<dbReference type="GO" id="GO:0003723">
    <property type="term" value="F:RNA binding"/>
    <property type="evidence" value="ECO:0007669"/>
    <property type="project" value="InterPro"/>
</dbReference>
<dbReference type="PANTHER" id="PTHR42786">
    <property type="entry name" value="TRNA/RRNA METHYLTRANSFERASE"/>
    <property type="match status" value="1"/>
</dbReference>
<comment type="caution">
    <text evidence="7">The sequence shown here is derived from an EMBL/GenBank/DDBJ whole genome shotgun (WGS) entry which is preliminary data.</text>
</comment>
<dbReference type="RefSeq" id="WP_131996387.1">
    <property type="nucleotide sequence ID" value="NZ_SMGK01000003.1"/>
</dbReference>
<dbReference type="PANTHER" id="PTHR42786:SF2">
    <property type="entry name" value="TRNA (CYTIDINE_URIDINE-2'-O-)-METHYLTRANSFERASE TRMJ"/>
    <property type="match status" value="1"/>
</dbReference>
<dbReference type="Pfam" id="PF00588">
    <property type="entry name" value="SpoU_methylase"/>
    <property type="match status" value="1"/>
</dbReference>
<dbReference type="NCBIfam" id="TIGR00050">
    <property type="entry name" value="rRNA_methyl_1"/>
    <property type="match status" value="1"/>
</dbReference>
<dbReference type="CDD" id="cd18093">
    <property type="entry name" value="SpoU-like_TrmJ"/>
    <property type="match status" value="1"/>
</dbReference>
<keyword evidence="2 5" id="KW-0489">Methyltransferase</keyword>
<organism evidence="7 8">
    <name type="scientific">Acidipila rosea</name>
    <dbReference type="NCBI Taxonomy" id="768535"/>
    <lineage>
        <taxon>Bacteria</taxon>
        <taxon>Pseudomonadati</taxon>
        <taxon>Acidobacteriota</taxon>
        <taxon>Terriglobia</taxon>
        <taxon>Terriglobales</taxon>
        <taxon>Acidobacteriaceae</taxon>
        <taxon>Acidipila</taxon>
    </lineage>
</organism>
<name>A0A4R1L6J6_9BACT</name>
<dbReference type="PIRSF" id="PIRSF004808">
    <property type="entry name" value="LasT"/>
    <property type="match status" value="1"/>
</dbReference>
<gene>
    <name evidence="5" type="primary">trmJ</name>
    <name evidence="7" type="ORF">C7378_2278</name>
</gene>
<evidence type="ECO:0000256" key="4">
    <source>
        <dbReference type="ARBA" id="ARBA00022691"/>
    </source>
</evidence>
<reference evidence="7 8" key="1">
    <citation type="submission" date="2019-03" db="EMBL/GenBank/DDBJ databases">
        <title>Genomic Encyclopedia of Type Strains, Phase IV (KMG-IV): sequencing the most valuable type-strain genomes for metagenomic binning, comparative biology and taxonomic classification.</title>
        <authorList>
            <person name="Goeker M."/>
        </authorList>
    </citation>
    <scope>NUCLEOTIDE SEQUENCE [LARGE SCALE GENOMIC DNA]</scope>
    <source>
        <strain evidence="7 8">DSM 103428</strain>
    </source>
</reference>
<dbReference type="InterPro" id="IPR029026">
    <property type="entry name" value="tRNA_m1G_MTases_N"/>
</dbReference>
<dbReference type="OrthoDB" id="9806346at2"/>
<protein>
    <recommendedName>
        <fullName evidence="5">tRNA (cytidine/uridine-2'-O-)-methyltransferase TrmJ</fullName>
        <ecNumber evidence="5">2.1.1.200</ecNumber>
    </recommendedName>
    <alternativeName>
        <fullName evidence="5">tRNA (cytidine(32)/uridine(32)-2'-O)-methyltransferase</fullName>
    </alternativeName>
    <alternativeName>
        <fullName evidence="5">tRNA Cm32/Um32 methyltransferase</fullName>
    </alternativeName>
</protein>
<comment type="function">
    <text evidence="5">Catalyzes the formation of 2'O-methylated cytidine (Cm32) or 2'O-methylated uridine (Um32) at position 32 in tRNA.</text>
</comment>
<evidence type="ECO:0000256" key="5">
    <source>
        <dbReference type="RuleBase" id="RU362024"/>
    </source>
</evidence>
<dbReference type="Proteomes" id="UP000295210">
    <property type="component" value="Unassembled WGS sequence"/>
</dbReference>
<dbReference type="InterPro" id="IPR004384">
    <property type="entry name" value="RNA_MeTrfase_TrmJ/LasT"/>
</dbReference>
<accession>A0A4R1L6J6</accession>
<dbReference type="GO" id="GO:0106339">
    <property type="term" value="F:tRNA (cytidine(32)-2'-O)-methyltransferase activity"/>
    <property type="evidence" value="ECO:0007669"/>
    <property type="project" value="RHEA"/>
</dbReference>
<comment type="similarity">
    <text evidence="1">Belongs to the class IV-like SAM-binding methyltransferase superfamily. RNA methyltransferase TrmH family.</text>
</comment>
<evidence type="ECO:0000259" key="6">
    <source>
        <dbReference type="Pfam" id="PF00588"/>
    </source>
</evidence>
<evidence type="ECO:0000313" key="8">
    <source>
        <dbReference type="Proteomes" id="UP000295210"/>
    </source>
</evidence>
<keyword evidence="5" id="KW-0819">tRNA processing</keyword>
<keyword evidence="8" id="KW-1185">Reference proteome</keyword>
<evidence type="ECO:0000256" key="3">
    <source>
        <dbReference type="ARBA" id="ARBA00022679"/>
    </source>
</evidence>
<proteinExistence type="inferred from homology"/>
<dbReference type="GO" id="GO:0005829">
    <property type="term" value="C:cytosol"/>
    <property type="evidence" value="ECO:0007669"/>
    <property type="project" value="TreeGrafter"/>
</dbReference>
<feature type="domain" description="tRNA/rRNA methyltransferase SpoU type" evidence="6">
    <location>
        <begin position="4"/>
        <end position="152"/>
    </location>
</feature>
<dbReference type="GO" id="GO:0002128">
    <property type="term" value="P:tRNA nucleoside ribose methylation"/>
    <property type="evidence" value="ECO:0007669"/>
    <property type="project" value="TreeGrafter"/>
</dbReference>
<dbReference type="InterPro" id="IPR001537">
    <property type="entry name" value="SpoU_MeTrfase"/>
</dbReference>
<evidence type="ECO:0000256" key="2">
    <source>
        <dbReference type="ARBA" id="ARBA00022603"/>
    </source>
</evidence>
<dbReference type="EC" id="2.1.1.200" evidence="5"/>
<dbReference type="SUPFAM" id="SSF75217">
    <property type="entry name" value="alpha/beta knot"/>
    <property type="match status" value="1"/>
</dbReference>
<keyword evidence="4 5" id="KW-0949">S-adenosyl-L-methionine</keyword>
<comment type="catalytic activity">
    <reaction evidence="5">
        <text>cytidine(32) in tRNA + S-adenosyl-L-methionine = 2'-O-methylcytidine(32) in tRNA + S-adenosyl-L-homocysteine + H(+)</text>
        <dbReference type="Rhea" id="RHEA:42932"/>
        <dbReference type="Rhea" id="RHEA-COMP:10288"/>
        <dbReference type="Rhea" id="RHEA-COMP:10289"/>
        <dbReference type="ChEBI" id="CHEBI:15378"/>
        <dbReference type="ChEBI" id="CHEBI:57856"/>
        <dbReference type="ChEBI" id="CHEBI:59789"/>
        <dbReference type="ChEBI" id="CHEBI:74495"/>
        <dbReference type="ChEBI" id="CHEBI:82748"/>
        <dbReference type="EC" id="2.1.1.200"/>
    </reaction>
</comment>
<keyword evidence="5" id="KW-0963">Cytoplasm</keyword>
<dbReference type="Gene3D" id="3.40.1280.10">
    <property type="match status" value="1"/>
</dbReference>
<keyword evidence="3 7" id="KW-0808">Transferase</keyword>
<comment type="subunit">
    <text evidence="5">Homodimer.</text>
</comment>
<sequence length="237" mass="25812">MAELIVVLVRTRNPLNIGAAARAMSNFGISQLRVVQPYEAAFREARSAVGAARLLAEAQEFTSVAAAVADCSLVVGTTAAKDRELHHPLLRLEQAAPLLRQHPGAKTALLFGSEKTGLSIEDMSHCHWLVRIPTREEHSSMNLGQAVAICLYEMVRQSPAAHDYGTSETAPQATLERLTAFLYETLVSSGYVKGGAEDMIKTKVRRLVRRLSPNANDADLLLGMLRKIARLSNPSQN</sequence>
<dbReference type="GO" id="GO:0160206">
    <property type="term" value="F:tRNA (cytidine(32)/uridine(32)-2'-O)-methyltransferase activity"/>
    <property type="evidence" value="ECO:0007669"/>
    <property type="project" value="UniProtKB-EC"/>
</dbReference>
<dbReference type="AlphaFoldDB" id="A0A4R1L6J6"/>
<comment type="subcellular location">
    <subcellularLocation>
        <location evidence="5">Cytoplasm</location>
    </subcellularLocation>
</comment>
<comment type="catalytic activity">
    <reaction evidence="5">
        <text>uridine(32) in tRNA + S-adenosyl-L-methionine = 2'-O-methyluridine(32) in tRNA + S-adenosyl-L-homocysteine + H(+)</text>
        <dbReference type="Rhea" id="RHEA:42936"/>
        <dbReference type="Rhea" id="RHEA-COMP:10107"/>
        <dbReference type="Rhea" id="RHEA-COMP:10290"/>
        <dbReference type="ChEBI" id="CHEBI:15378"/>
        <dbReference type="ChEBI" id="CHEBI:57856"/>
        <dbReference type="ChEBI" id="CHEBI:59789"/>
        <dbReference type="ChEBI" id="CHEBI:65315"/>
        <dbReference type="ChEBI" id="CHEBI:74478"/>
        <dbReference type="EC" id="2.1.1.200"/>
    </reaction>
</comment>
<dbReference type="Gene3D" id="1.10.8.590">
    <property type="match status" value="1"/>
</dbReference>
<dbReference type="EMBL" id="SMGK01000003">
    <property type="protein sequence ID" value="TCK72690.1"/>
    <property type="molecule type" value="Genomic_DNA"/>
</dbReference>